<dbReference type="InterPro" id="IPR022742">
    <property type="entry name" value="Hydrolase_4"/>
</dbReference>
<sequence length="274" mass="30348">MSVSIRATAFRSLDGLNLRGTLVMSTPIRGNATVLVHGGGVNREEGGFYERLANGLAEAGISSLRFDLRGHGESEGRQEDLTLSGVTNDIRAAVEHIRAETGSSLVNLIGASFGGGITAFYASRYANTVGRLILFNPLLNYKKRFVEDKPYWRNDHIDEAAGRELATQSFVSHSPTFKLGRPLLNEVFYLQPHRELRGIISPTLVIHGTGDTFIPVQSSRDAVSQFGGETKLIEIDGAQHGFAMHDDPQYRHPRSQEWQAYVIRTVAEWLQLRK</sequence>
<dbReference type="AlphaFoldDB" id="A0A366M8U5"/>
<dbReference type="SUPFAM" id="SSF53474">
    <property type="entry name" value="alpha/beta-Hydrolases"/>
    <property type="match status" value="1"/>
</dbReference>
<accession>A0A366M8U5</accession>
<comment type="caution">
    <text evidence="2">The sequence shown here is derived from an EMBL/GenBank/DDBJ whole genome shotgun (WGS) entry which is preliminary data.</text>
</comment>
<keyword evidence="2" id="KW-0378">Hydrolase</keyword>
<organism evidence="2 3">
    <name type="scientific">Spongiactinospora rosea</name>
    <dbReference type="NCBI Taxonomy" id="2248750"/>
    <lineage>
        <taxon>Bacteria</taxon>
        <taxon>Bacillati</taxon>
        <taxon>Actinomycetota</taxon>
        <taxon>Actinomycetes</taxon>
        <taxon>Streptosporangiales</taxon>
        <taxon>Streptosporangiaceae</taxon>
        <taxon>Spongiactinospora</taxon>
    </lineage>
</organism>
<dbReference type="Proteomes" id="UP000253303">
    <property type="component" value="Unassembled WGS sequence"/>
</dbReference>
<reference evidence="2 3" key="1">
    <citation type="submission" date="2018-06" db="EMBL/GenBank/DDBJ databases">
        <title>Sphaerisporangium craniellae sp. nov., isolated from a marine sponge in the South China Sea.</title>
        <authorList>
            <person name="Li L."/>
        </authorList>
    </citation>
    <scope>NUCLEOTIDE SEQUENCE [LARGE SCALE GENOMIC DNA]</scope>
    <source>
        <strain evidence="2 3">LHW63015</strain>
    </source>
</reference>
<evidence type="ECO:0000313" key="3">
    <source>
        <dbReference type="Proteomes" id="UP000253303"/>
    </source>
</evidence>
<protein>
    <submittedName>
        <fullName evidence="2">Alpha/beta hydrolase</fullName>
    </submittedName>
</protein>
<keyword evidence="3" id="KW-1185">Reference proteome</keyword>
<dbReference type="OrthoDB" id="5902829at2"/>
<dbReference type="InterPro" id="IPR029058">
    <property type="entry name" value="AB_hydrolase_fold"/>
</dbReference>
<dbReference type="EMBL" id="QMEY01000001">
    <property type="protein sequence ID" value="RBQ22130.1"/>
    <property type="molecule type" value="Genomic_DNA"/>
</dbReference>
<dbReference type="PANTHER" id="PTHR43265">
    <property type="entry name" value="ESTERASE ESTD"/>
    <property type="match status" value="1"/>
</dbReference>
<evidence type="ECO:0000313" key="2">
    <source>
        <dbReference type="EMBL" id="RBQ22130.1"/>
    </source>
</evidence>
<name>A0A366M8U5_9ACTN</name>
<gene>
    <name evidence="2" type="ORF">DP939_00070</name>
</gene>
<evidence type="ECO:0000259" key="1">
    <source>
        <dbReference type="Pfam" id="PF12146"/>
    </source>
</evidence>
<dbReference type="PANTHER" id="PTHR43265:SF1">
    <property type="entry name" value="ESTERASE ESTD"/>
    <property type="match status" value="1"/>
</dbReference>
<dbReference type="GO" id="GO:0052689">
    <property type="term" value="F:carboxylic ester hydrolase activity"/>
    <property type="evidence" value="ECO:0007669"/>
    <property type="project" value="TreeGrafter"/>
</dbReference>
<proteinExistence type="predicted"/>
<dbReference type="RefSeq" id="WP_113979424.1">
    <property type="nucleotide sequence ID" value="NZ_QMEY01000001.1"/>
</dbReference>
<dbReference type="InterPro" id="IPR053145">
    <property type="entry name" value="AB_hydrolase_Est10"/>
</dbReference>
<feature type="domain" description="Serine aminopeptidase S33" evidence="1">
    <location>
        <begin position="33"/>
        <end position="145"/>
    </location>
</feature>
<dbReference type="Gene3D" id="3.40.50.1820">
    <property type="entry name" value="alpha/beta hydrolase"/>
    <property type="match status" value="1"/>
</dbReference>
<dbReference type="Pfam" id="PF12146">
    <property type="entry name" value="Hydrolase_4"/>
    <property type="match status" value="1"/>
</dbReference>